<organism evidence="13 14">
    <name type="scientific">Paenibacillus chartarius</name>
    <dbReference type="NCBI Taxonomy" id="747481"/>
    <lineage>
        <taxon>Bacteria</taxon>
        <taxon>Bacillati</taxon>
        <taxon>Bacillota</taxon>
        <taxon>Bacilli</taxon>
        <taxon>Bacillales</taxon>
        <taxon>Paenibacillaceae</taxon>
        <taxon>Paenibacillus</taxon>
    </lineage>
</organism>
<feature type="transmembrane region" description="Helical" evidence="12">
    <location>
        <begin position="213"/>
        <end position="232"/>
    </location>
</feature>
<dbReference type="InterPro" id="IPR003780">
    <property type="entry name" value="COX15/CtaA_fam"/>
</dbReference>
<evidence type="ECO:0000256" key="6">
    <source>
        <dbReference type="ARBA" id="ARBA00023002"/>
    </source>
</evidence>
<feature type="transmembrane region" description="Helical" evidence="12">
    <location>
        <begin position="252"/>
        <end position="271"/>
    </location>
</feature>
<feature type="transmembrane region" description="Helical" evidence="12">
    <location>
        <begin position="91"/>
        <end position="112"/>
    </location>
</feature>
<keyword evidence="2" id="KW-1003">Cell membrane</keyword>
<dbReference type="PANTHER" id="PTHR35457">
    <property type="entry name" value="HEME A SYNTHASE"/>
    <property type="match status" value="1"/>
</dbReference>
<feature type="transmembrane region" description="Helical" evidence="12">
    <location>
        <begin position="162"/>
        <end position="182"/>
    </location>
</feature>
<feature type="transmembrane region" description="Helical" evidence="12">
    <location>
        <begin position="118"/>
        <end position="141"/>
    </location>
</feature>
<feature type="transmembrane region" description="Helical" evidence="12">
    <location>
        <begin position="9"/>
        <end position="27"/>
    </location>
</feature>
<keyword evidence="8" id="KW-0350">Heme biosynthesis</keyword>
<protein>
    <submittedName>
        <fullName evidence="13">Heme A synthase</fullName>
    </submittedName>
</protein>
<evidence type="ECO:0000256" key="12">
    <source>
        <dbReference type="SAM" id="Phobius"/>
    </source>
</evidence>
<evidence type="ECO:0000256" key="11">
    <source>
        <dbReference type="ARBA" id="ARBA00023444"/>
    </source>
</evidence>
<keyword evidence="4" id="KW-0479">Metal-binding</keyword>
<dbReference type="InterPro" id="IPR050450">
    <property type="entry name" value="COX15/CtaA_HemeA_synthase"/>
</dbReference>
<evidence type="ECO:0000256" key="5">
    <source>
        <dbReference type="ARBA" id="ARBA00022989"/>
    </source>
</evidence>
<keyword evidence="3 12" id="KW-0812">Transmembrane</keyword>
<feature type="transmembrane region" description="Helical" evidence="12">
    <location>
        <begin position="277"/>
        <end position="299"/>
    </location>
</feature>
<dbReference type="EMBL" id="JBHLWN010000014">
    <property type="protein sequence ID" value="MFC0211332.1"/>
    <property type="molecule type" value="Genomic_DNA"/>
</dbReference>
<evidence type="ECO:0000313" key="14">
    <source>
        <dbReference type="Proteomes" id="UP001589776"/>
    </source>
</evidence>
<gene>
    <name evidence="13" type="ORF">ACFFK0_02510</name>
</gene>
<keyword evidence="9 12" id="KW-0472">Membrane</keyword>
<evidence type="ECO:0000256" key="1">
    <source>
        <dbReference type="ARBA" id="ARBA00004141"/>
    </source>
</evidence>
<keyword evidence="10" id="KW-1015">Disulfide bond</keyword>
<evidence type="ECO:0000313" key="13">
    <source>
        <dbReference type="EMBL" id="MFC0211332.1"/>
    </source>
</evidence>
<keyword evidence="14" id="KW-1185">Reference proteome</keyword>
<keyword evidence="7" id="KW-0408">Iron</keyword>
<comment type="caution">
    <text evidence="13">The sequence shown here is derived from an EMBL/GenBank/DDBJ whole genome shotgun (WGS) entry which is preliminary data.</text>
</comment>
<comment type="pathway">
    <text evidence="11">Porphyrin-containing compound metabolism.</text>
</comment>
<sequence>MKFQALKWSAYGSAIVMFIVVLMGALVTKTDSGLGCGREWPLCNGKFVPEYTISTMIEYSHRAVTGVIVLLLLAAAILVWRVDKRRDAKRFVGGAIFFTFLQAVLGAMAVVWPQSPLILASHFGLSLLAFACTLLLAMLYTRRGQTAAKEEAVRPSMPSPPLFRAAVWLSTVYSLVVIYLGAYVRHMKSTGGCLGWPLCNGELIPELSGATGIVFMHRVAAALLFIVLLLLFQMARRSFPAEHRLTANARNAFILVTLQVISGAFVTWTVGISGWGLLAALAHTVLVCGLFGVLSYLCVATLSSQRAVVLQTQRSTV</sequence>
<keyword evidence="6" id="KW-0560">Oxidoreductase</keyword>
<evidence type="ECO:0000256" key="10">
    <source>
        <dbReference type="ARBA" id="ARBA00023157"/>
    </source>
</evidence>
<dbReference type="RefSeq" id="WP_377468305.1">
    <property type="nucleotide sequence ID" value="NZ_JBHLWN010000014.1"/>
</dbReference>
<accession>A0ABV6DFA5</accession>
<evidence type="ECO:0000256" key="9">
    <source>
        <dbReference type="ARBA" id="ARBA00023136"/>
    </source>
</evidence>
<dbReference type="Pfam" id="PF02628">
    <property type="entry name" value="COX15-CtaA"/>
    <property type="match status" value="1"/>
</dbReference>
<evidence type="ECO:0000256" key="4">
    <source>
        <dbReference type="ARBA" id="ARBA00022723"/>
    </source>
</evidence>
<evidence type="ECO:0000256" key="8">
    <source>
        <dbReference type="ARBA" id="ARBA00023133"/>
    </source>
</evidence>
<dbReference type="Proteomes" id="UP001589776">
    <property type="component" value="Unassembled WGS sequence"/>
</dbReference>
<feature type="transmembrane region" description="Helical" evidence="12">
    <location>
        <begin position="59"/>
        <end position="79"/>
    </location>
</feature>
<dbReference type="PANTHER" id="PTHR35457:SF1">
    <property type="entry name" value="HEME A SYNTHASE"/>
    <property type="match status" value="1"/>
</dbReference>
<comment type="subcellular location">
    <subcellularLocation>
        <location evidence="1">Membrane</location>
        <topology evidence="1">Multi-pass membrane protein</topology>
    </subcellularLocation>
</comment>
<keyword evidence="5 12" id="KW-1133">Transmembrane helix</keyword>
<evidence type="ECO:0000256" key="3">
    <source>
        <dbReference type="ARBA" id="ARBA00022692"/>
    </source>
</evidence>
<evidence type="ECO:0000256" key="2">
    <source>
        <dbReference type="ARBA" id="ARBA00022475"/>
    </source>
</evidence>
<reference evidence="13 14" key="1">
    <citation type="submission" date="2024-09" db="EMBL/GenBank/DDBJ databases">
        <authorList>
            <person name="Sun Q."/>
            <person name="Mori K."/>
        </authorList>
    </citation>
    <scope>NUCLEOTIDE SEQUENCE [LARGE SCALE GENOMIC DNA]</scope>
    <source>
        <strain evidence="13 14">CCM 7759</strain>
    </source>
</reference>
<evidence type="ECO:0000256" key="7">
    <source>
        <dbReference type="ARBA" id="ARBA00023004"/>
    </source>
</evidence>
<proteinExistence type="predicted"/>
<name>A0ABV6DFA5_9BACL</name>